<evidence type="ECO:0000256" key="3">
    <source>
        <dbReference type="ARBA" id="ARBA00022692"/>
    </source>
</evidence>
<protein>
    <recommendedName>
        <fullName evidence="8">PLAT domain-containing protein</fullName>
    </recommendedName>
</protein>
<keyword evidence="4 7" id="KW-1133">Transmembrane helix</keyword>
<dbReference type="InterPro" id="IPR042060">
    <property type="entry name" value="PLAT_polycystin1"/>
</dbReference>
<dbReference type="Gene3D" id="2.60.60.20">
    <property type="entry name" value="PLAT/LH2 domain"/>
    <property type="match status" value="1"/>
</dbReference>
<sequence length="1631" mass="183014">MFFVLVTPTTIATTMEIIGTDHNTVDSKTSAIQTTGIMSTVIIPSSIPSTTSNMYTITGSTKNTNKSTTGFISSTTQISTTKSVTQSNGLLSTTTSTSHMLSTPQSCYAPAITLVPGQSSLVSPLQYRRSQDFSITSMIQLDCSGSLSTITKWKITSCTSICSDQVQTNPTITTTLSELYIPAKTLAYGIYQLTLNVTMVDTPNLKSSSSVYVQIIQSDIIVNFIGLGLSLMTYGYEQDILFDPGTYSIDPDEDQFDASNWNYKYYCRIYGLNDFPNINGSLLTIDDSRTDPLNPSCLSNRSDNGTSLIYKNSTLSPNSSLTILSGSLQTNQTYQFMISMTNRQNPSITDTGYLLVKIADKIPKLIVIGCVLSQMCVGNPQFQHVNPTTQVALYSICISNCVNIQNIKWNIYQGLQNSSSNSTQWILFNQMNSYNNIWFFGTNTINFTSTNQLFLNNPQISLWQFEVVYTFISDVSSNTMNFMINQPPTNGSCSIDPSNGTITTLFTVTCFNWFDTNGIKDYTLYTWTTDPTQKTMIVCSPASNFQVRLPAGDNQTSLVNIIIVIRDLLDCTTQFNISSIRVIVNLADITDFITVLQAPSTQTNNNQFVQLLSSKNQNAIGQVVTSLSQQFNQMNTGSVNNAVSSGIPAASITVSALGSLSSPTTSTPMNETAMIEYKKQLNSQANVRDYMMSFLTNLSITTASSIELQSSSLAQLTQAPNQLTRSALAIASDQCYQLAVALYSMAAKIAYEDIQTISTQLTQCATNVLTGVNGILQERSTVLDLDLSRANENDDSTGTTQADRNLYYQQQLANTIKNQVTQICSLITSTLNIYLNIGQNYTINTPQTFMSLEIIDSQSLNNKLIKQVGSAQFQMPSNFTLNTTDNSSISLRSTMEPLAPYGNSKISSNTNASTSISLSLIDKYGNEIPFETNENQSIQIFIPRDPNVIIPSMNLQNVTTINSSSHNFLFYLQYINITSSLSISIHFEISPLDTSLAYLFIYKFDQSPQLNSSIHLIDGWTLFCPSNLTDENIYKYFIDNQQTSDHQLLIYGLRELNSTEMIEFCSNNSSNNTYPIADEKFNFTSDYELRIYTSGCYYLDDDNIWKSDGLTVGPLTNHYETECLSSHLTTFAGGFIVLPEPINWNYVFANADFMKNKTIYLTVICMSVVYIILMIFGSYKDRKDSEKLGVTPLPDNAKSDQYYYQIIVFTGQRANSGTQSKVHFILSSDTNETRVRTFSDPHRKIFQRGGIDSFIMSVPKSLGLLNYIRIWHDNSGEGSSASWFLKYIIVRDLQTMEKFYFIAQRWFSVEQGDGLIERILPIAGEMEKQNFSYVLSKKAYFSVSDGHLWFSIFSRPPSNKFTRVQRCTCCFVLLFASMLLNIMYYDLSAEAKSTNNTESNSLSIGPLYIAPEQIGIGIMVELLSLVPSIFIVQFFRRIRPRRQISPLRQALEKIRPLPHTNSKEKTIIKNKKSQFTFPWWCLFIAYTLSFMIIAVSIFFIIVKGIIFGDLKTQQWLTSVLTGFFSSIILTQPIKILGLAVFFTLFCRNPNDDKEAKEYIDETNFELDGDEDYLHSNNFSLISNSSKRITRLNENEVAFLREQRLKEIQMWSIIREFIIYAIFLALLFVIAF</sequence>
<feature type="domain" description="PLAT" evidence="8">
    <location>
        <begin position="1202"/>
        <end position="1321"/>
    </location>
</feature>
<dbReference type="InterPro" id="IPR001024">
    <property type="entry name" value="PLAT/LH2_dom"/>
</dbReference>
<evidence type="ECO:0000313" key="10">
    <source>
        <dbReference type="Proteomes" id="UP000663881"/>
    </source>
</evidence>
<feature type="transmembrane region" description="Helical" evidence="7">
    <location>
        <begin position="1522"/>
        <end position="1546"/>
    </location>
</feature>
<proteinExistence type="inferred from homology"/>
<dbReference type="InterPro" id="IPR000203">
    <property type="entry name" value="GPS"/>
</dbReference>
<dbReference type="InterPro" id="IPR002859">
    <property type="entry name" value="PKD/REJ-like"/>
</dbReference>
<dbReference type="GO" id="GO:0016020">
    <property type="term" value="C:membrane"/>
    <property type="evidence" value="ECO:0007669"/>
    <property type="project" value="UniProtKB-SubCell"/>
</dbReference>
<comment type="similarity">
    <text evidence="2">Belongs to the polycystin family.</text>
</comment>
<dbReference type="Pfam" id="PF01477">
    <property type="entry name" value="PLAT"/>
    <property type="match status" value="1"/>
</dbReference>
<comment type="caution">
    <text evidence="6">Lacks conserved residue(s) required for the propagation of feature annotation.</text>
</comment>
<dbReference type="FunFam" id="2.60.60.20:FF:000022">
    <property type="entry name" value="Uncharacterized protein"/>
    <property type="match status" value="1"/>
</dbReference>
<keyword evidence="5 7" id="KW-0472">Membrane</keyword>
<evidence type="ECO:0000259" key="8">
    <source>
        <dbReference type="PROSITE" id="PS50095"/>
    </source>
</evidence>
<dbReference type="PROSITE" id="PS50095">
    <property type="entry name" value="PLAT"/>
    <property type="match status" value="1"/>
</dbReference>
<evidence type="ECO:0000256" key="2">
    <source>
        <dbReference type="ARBA" id="ARBA00007200"/>
    </source>
</evidence>
<evidence type="ECO:0000256" key="4">
    <source>
        <dbReference type="ARBA" id="ARBA00022989"/>
    </source>
</evidence>
<name>A0A819TX72_9BILA</name>
<dbReference type="SMART" id="SM00303">
    <property type="entry name" value="GPS"/>
    <property type="match status" value="1"/>
</dbReference>
<evidence type="ECO:0000256" key="7">
    <source>
        <dbReference type="SAM" id="Phobius"/>
    </source>
</evidence>
<evidence type="ECO:0000256" key="6">
    <source>
        <dbReference type="PROSITE-ProRule" id="PRU00152"/>
    </source>
</evidence>
<gene>
    <name evidence="9" type="ORF">OKA104_LOCUS34783</name>
</gene>
<dbReference type="SUPFAM" id="SSF49723">
    <property type="entry name" value="Lipase/lipooxygenase domain (PLAT/LH2 domain)"/>
    <property type="match status" value="1"/>
</dbReference>
<evidence type="ECO:0000256" key="5">
    <source>
        <dbReference type="ARBA" id="ARBA00023136"/>
    </source>
</evidence>
<dbReference type="PANTHER" id="PTHR10877:SF150">
    <property type="entry name" value="REJ DOMAIN-CONTAINING PROTEIN"/>
    <property type="match status" value="1"/>
</dbReference>
<reference evidence="9" key="1">
    <citation type="submission" date="2021-02" db="EMBL/GenBank/DDBJ databases">
        <authorList>
            <person name="Nowell W R."/>
        </authorList>
    </citation>
    <scope>NUCLEOTIDE SEQUENCE</scope>
</reference>
<feature type="transmembrane region" description="Helical" evidence="7">
    <location>
        <begin position="1414"/>
        <end position="1435"/>
    </location>
</feature>
<organism evidence="9 10">
    <name type="scientific">Adineta steineri</name>
    <dbReference type="NCBI Taxonomy" id="433720"/>
    <lineage>
        <taxon>Eukaryota</taxon>
        <taxon>Metazoa</taxon>
        <taxon>Spiralia</taxon>
        <taxon>Gnathifera</taxon>
        <taxon>Rotifera</taxon>
        <taxon>Eurotatoria</taxon>
        <taxon>Bdelloidea</taxon>
        <taxon>Adinetida</taxon>
        <taxon>Adinetidae</taxon>
        <taxon>Adineta</taxon>
    </lineage>
</organism>
<feature type="transmembrane region" description="Helical" evidence="7">
    <location>
        <begin position="1364"/>
        <end position="1385"/>
    </location>
</feature>
<comment type="subcellular location">
    <subcellularLocation>
        <location evidence="1">Membrane</location>
    </subcellularLocation>
</comment>
<evidence type="ECO:0000256" key="1">
    <source>
        <dbReference type="ARBA" id="ARBA00004370"/>
    </source>
</evidence>
<dbReference type="SMART" id="SM00308">
    <property type="entry name" value="LH2"/>
    <property type="match status" value="1"/>
</dbReference>
<accession>A0A819TX72</accession>
<dbReference type="Proteomes" id="UP000663881">
    <property type="component" value="Unassembled WGS sequence"/>
</dbReference>
<feature type="transmembrane region" description="Helical" evidence="7">
    <location>
        <begin position="1612"/>
        <end position="1630"/>
    </location>
</feature>
<dbReference type="CDD" id="cd01752">
    <property type="entry name" value="PLAT_polycystin"/>
    <property type="match status" value="1"/>
</dbReference>
<feature type="non-terminal residue" evidence="9">
    <location>
        <position position="1631"/>
    </location>
</feature>
<dbReference type="Pfam" id="PF02010">
    <property type="entry name" value="REJ"/>
    <property type="match status" value="1"/>
</dbReference>
<comment type="caution">
    <text evidence="9">The sequence shown here is derived from an EMBL/GenBank/DDBJ whole genome shotgun (WGS) entry which is preliminary data.</text>
</comment>
<dbReference type="GO" id="GO:0005262">
    <property type="term" value="F:calcium channel activity"/>
    <property type="evidence" value="ECO:0007669"/>
    <property type="project" value="TreeGrafter"/>
</dbReference>
<feature type="transmembrane region" description="Helical" evidence="7">
    <location>
        <begin position="1159"/>
        <end position="1179"/>
    </location>
</feature>
<evidence type="ECO:0000313" key="9">
    <source>
        <dbReference type="EMBL" id="CAF4084716.1"/>
    </source>
</evidence>
<dbReference type="InterPro" id="IPR036392">
    <property type="entry name" value="PLAT/LH2_dom_sf"/>
</dbReference>
<dbReference type="EMBL" id="CAJOAY010004828">
    <property type="protein sequence ID" value="CAF4084716.1"/>
    <property type="molecule type" value="Genomic_DNA"/>
</dbReference>
<feature type="transmembrane region" description="Helical" evidence="7">
    <location>
        <begin position="1479"/>
        <end position="1502"/>
    </location>
</feature>
<keyword evidence="3 7" id="KW-0812">Transmembrane</keyword>
<dbReference type="InterPro" id="IPR051223">
    <property type="entry name" value="Polycystin"/>
</dbReference>
<dbReference type="PANTHER" id="PTHR10877">
    <property type="entry name" value="POLYCYSTIN FAMILY MEMBER"/>
    <property type="match status" value="1"/>
</dbReference>
<dbReference type="GO" id="GO:0050982">
    <property type="term" value="P:detection of mechanical stimulus"/>
    <property type="evidence" value="ECO:0007669"/>
    <property type="project" value="TreeGrafter"/>
</dbReference>